<feature type="signal peptide" evidence="2">
    <location>
        <begin position="1"/>
        <end position="21"/>
    </location>
</feature>
<feature type="chain" id="PRO_5037553484" evidence="2">
    <location>
        <begin position="22"/>
        <end position="252"/>
    </location>
</feature>
<comment type="caution">
    <text evidence="3">The sequence shown here is derived from an EMBL/GenBank/DDBJ whole genome shotgun (WGS) entry which is preliminary data.</text>
</comment>
<protein>
    <submittedName>
        <fullName evidence="3">Uncharacterized protein</fullName>
    </submittedName>
</protein>
<keyword evidence="1" id="KW-1133">Transmembrane helix</keyword>
<keyword evidence="2" id="KW-0732">Signal</keyword>
<dbReference type="Proteomes" id="UP000725002">
    <property type="component" value="Unassembled WGS sequence"/>
</dbReference>
<accession>A0A940DU38</accession>
<reference evidence="3" key="1">
    <citation type="submission" date="2020-10" db="EMBL/GenBank/DDBJ databases">
        <authorList>
            <person name="Gilroy R."/>
        </authorList>
    </citation>
    <scope>NUCLEOTIDE SEQUENCE</scope>
    <source>
        <strain evidence="3">G3-8215</strain>
    </source>
</reference>
<feature type="transmembrane region" description="Helical" evidence="1">
    <location>
        <begin position="144"/>
        <end position="164"/>
    </location>
</feature>
<proteinExistence type="predicted"/>
<gene>
    <name evidence="3" type="ORF">IAB75_11405</name>
</gene>
<evidence type="ECO:0000313" key="4">
    <source>
        <dbReference type="Proteomes" id="UP000725002"/>
    </source>
</evidence>
<keyword evidence="1" id="KW-0812">Transmembrane</keyword>
<evidence type="ECO:0000256" key="1">
    <source>
        <dbReference type="SAM" id="Phobius"/>
    </source>
</evidence>
<reference evidence="3" key="2">
    <citation type="journal article" date="2021" name="PeerJ">
        <title>Extensive microbial diversity within the chicken gut microbiome revealed by metagenomics and culture.</title>
        <authorList>
            <person name="Gilroy R."/>
            <person name="Ravi A."/>
            <person name="Getino M."/>
            <person name="Pursley I."/>
            <person name="Horton D.L."/>
            <person name="Alikhan N.F."/>
            <person name="Baker D."/>
            <person name="Gharbi K."/>
            <person name="Hall N."/>
            <person name="Watson M."/>
            <person name="Adriaenssens E.M."/>
            <person name="Foster-Nyarko E."/>
            <person name="Jarju S."/>
            <person name="Secka A."/>
            <person name="Antonio M."/>
            <person name="Oren A."/>
            <person name="Chaudhuri R.R."/>
            <person name="La Ragione R."/>
            <person name="Hildebrand F."/>
            <person name="Pallen M.J."/>
        </authorList>
    </citation>
    <scope>NUCLEOTIDE SEQUENCE</scope>
    <source>
        <strain evidence="3">G3-8215</strain>
    </source>
</reference>
<keyword evidence="1" id="KW-0472">Membrane</keyword>
<sequence>MASVRILFVAMVMSVCSLASGQDRIYFRDAAPVDASVREIGDDYVLYKAWDNLGGPDFRASLSRVDRIVFENGSESVFMDGRPVSGPDALMFSGAVVPGRLDYRHGRYYLGLSVVTPEQMMDYIGYKNYGSIYLKARRQYTAGLYLTCLGGAFLLTGIVTHAASSAADSMFDDSAFGSSGGSDAGLYVASYVLGAAGLASGIPLLVKGNRKLDAIADDYNRRNGYSLGQGHVEKSLTVGQCRSGGVGLAFNF</sequence>
<name>A0A940DU38_9BACT</name>
<evidence type="ECO:0000313" key="3">
    <source>
        <dbReference type="EMBL" id="MBO8484697.1"/>
    </source>
</evidence>
<organism evidence="3 4">
    <name type="scientific">Candidatus Cryptobacteroides avicola</name>
    <dbReference type="NCBI Taxonomy" id="2840757"/>
    <lineage>
        <taxon>Bacteria</taxon>
        <taxon>Pseudomonadati</taxon>
        <taxon>Bacteroidota</taxon>
        <taxon>Bacteroidia</taxon>
        <taxon>Bacteroidales</taxon>
        <taxon>Candidatus Cryptobacteroides</taxon>
    </lineage>
</organism>
<dbReference type="AlphaFoldDB" id="A0A940DU38"/>
<dbReference type="EMBL" id="JADILV010000082">
    <property type="protein sequence ID" value="MBO8484697.1"/>
    <property type="molecule type" value="Genomic_DNA"/>
</dbReference>
<feature type="transmembrane region" description="Helical" evidence="1">
    <location>
        <begin position="184"/>
        <end position="206"/>
    </location>
</feature>
<evidence type="ECO:0000256" key="2">
    <source>
        <dbReference type="SAM" id="SignalP"/>
    </source>
</evidence>